<dbReference type="EMBL" id="JAZHOG010000003">
    <property type="protein sequence ID" value="MEJ8567297.1"/>
    <property type="molecule type" value="Genomic_DNA"/>
</dbReference>
<feature type="active site" description="Charge relay system" evidence="2">
    <location>
        <position position="277"/>
    </location>
</feature>
<dbReference type="PIRSF" id="PIRSF005211">
    <property type="entry name" value="Ab_hydro_YheT"/>
    <property type="match status" value="1"/>
</dbReference>
<evidence type="ECO:0000313" key="4">
    <source>
        <dbReference type="EMBL" id="MEJ8567297.1"/>
    </source>
</evidence>
<accession>A0AAW9R630</accession>
<proteinExistence type="inferred from homology"/>
<dbReference type="Gene3D" id="3.40.50.1820">
    <property type="entry name" value="alpha/beta hydrolase"/>
    <property type="match status" value="1"/>
</dbReference>
<dbReference type="PANTHER" id="PTHR10794:SF63">
    <property type="entry name" value="ALPHA_BETA HYDROLASE 1, ISOFORM A"/>
    <property type="match status" value="1"/>
</dbReference>
<dbReference type="Proteomes" id="UP001359886">
    <property type="component" value="Unassembled WGS sequence"/>
</dbReference>
<keyword evidence="4" id="KW-0378">Hydrolase</keyword>
<dbReference type="AlphaFoldDB" id="A0AAW9R630"/>
<dbReference type="PANTHER" id="PTHR10794">
    <property type="entry name" value="ABHYDROLASE DOMAIN-CONTAINING PROTEIN"/>
    <property type="match status" value="1"/>
</dbReference>
<comment type="similarity">
    <text evidence="1">Belongs to the AB hydrolase superfamily. AB hydrolase 4 family.</text>
</comment>
<gene>
    <name evidence="4" type="ORF">V3330_06625</name>
</gene>
<evidence type="ECO:0000256" key="1">
    <source>
        <dbReference type="ARBA" id="ARBA00010884"/>
    </source>
</evidence>
<dbReference type="SUPFAM" id="SSF53474">
    <property type="entry name" value="alpha/beta-Hydrolases"/>
    <property type="match status" value="1"/>
</dbReference>
<dbReference type="RefSeq" id="WP_354694610.1">
    <property type="nucleotide sequence ID" value="NZ_JAZHOG010000003.1"/>
</dbReference>
<comment type="caution">
    <text evidence="4">The sequence shown here is derived from an EMBL/GenBank/DDBJ whole genome shotgun (WGS) entry which is preliminary data.</text>
</comment>
<dbReference type="InterPro" id="IPR000073">
    <property type="entry name" value="AB_hydrolase_1"/>
</dbReference>
<dbReference type="InterPro" id="IPR029058">
    <property type="entry name" value="AB_hydrolase_fold"/>
</dbReference>
<evidence type="ECO:0000256" key="2">
    <source>
        <dbReference type="PIRSR" id="PIRSR005211-1"/>
    </source>
</evidence>
<feature type="domain" description="AB hydrolase-1" evidence="3">
    <location>
        <begin position="72"/>
        <end position="308"/>
    </location>
</feature>
<dbReference type="InterPro" id="IPR050960">
    <property type="entry name" value="AB_hydrolase_4_sf"/>
</dbReference>
<keyword evidence="5" id="KW-1185">Reference proteome</keyword>
<sequence>MTDRLETFLPPPGLRSRHAQSLLSSSPIRRRLVRRRSESLRAVEEAWELNGGDDIRLEGFHSAQRDGRERGLVVLLHGWEGSVNSNYILSNGARLFDAGFNVFRLNFRDHGETHHLNSGIFHSCRLDEVVLALRDLQARIGERPWCLAGYSLGGNFALRVALQAGRAGLRLQQVFSVCPVIDPARAMLAMEQGIRFYERYFEHKWSRSLRIKQACFPDLYGDEDWHRIRGLRARTHYLATRYAGFADEIAYFDGYSIAGDRLAPLKVPATILTSADDPVVPVDDFARLPEIPWLEVLVTKYGGHCGFLKNWKLESLAEDLLLERMLRATGEAEAAGRSLAS</sequence>
<organism evidence="4 5">
    <name type="scientific">Elongatibacter sediminis</name>
    <dbReference type="NCBI Taxonomy" id="3119006"/>
    <lineage>
        <taxon>Bacteria</taxon>
        <taxon>Pseudomonadati</taxon>
        <taxon>Pseudomonadota</taxon>
        <taxon>Gammaproteobacteria</taxon>
        <taxon>Chromatiales</taxon>
        <taxon>Wenzhouxiangellaceae</taxon>
        <taxon>Elongatibacter</taxon>
    </lineage>
</organism>
<reference evidence="4 5" key="1">
    <citation type="submission" date="2024-02" db="EMBL/GenBank/DDBJ databases">
        <title>A novel Wenzhouxiangellaceae bacterium, isolated from coastal sediments.</title>
        <authorList>
            <person name="Du Z.-J."/>
            <person name="Ye Y.-Q."/>
            <person name="Zhang X.-Y."/>
        </authorList>
    </citation>
    <scope>NUCLEOTIDE SEQUENCE [LARGE SCALE GENOMIC DNA]</scope>
    <source>
        <strain evidence="4 5">CH-27</strain>
    </source>
</reference>
<feature type="active site" description="Charge relay system" evidence="2">
    <location>
        <position position="151"/>
    </location>
</feature>
<dbReference type="GO" id="GO:0034338">
    <property type="term" value="F:short-chain carboxylesterase activity"/>
    <property type="evidence" value="ECO:0007669"/>
    <property type="project" value="TreeGrafter"/>
</dbReference>
<evidence type="ECO:0000259" key="3">
    <source>
        <dbReference type="Pfam" id="PF00561"/>
    </source>
</evidence>
<dbReference type="Pfam" id="PF00561">
    <property type="entry name" value="Abhydrolase_1"/>
    <property type="match status" value="1"/>
</dbReference>
<protein>
    <submittedName>
        <fullName evidence="4">Alpha/beta fold hydrolase</fullName>
    </submittedName>
</protein>
<dbReference type="InterPro" id="IPR012020">
    <property type="entry name" value="ABHD4"/>
</dbReference>
<evidence type="ECO:0000313" key="5">
    <source>
        <dbReference type="Proteomes" id="UP001359886"/>
    </source>
</evidence>
<feature type="active site" description="Charge relay system" evidence="2">
    <location>
        <position position="304"/>
    </location>
</feature>
<dbReference type="GO" id="GO:0047372">
    <property type="term" value="F:monoacylglycerol lipase activity"/>
    <property type="evidence" value="ECO:0007669"/>
    <property type="project" value="TreeGrafter"/>
</dbReference>
<name>A0AAW9R630_9GAMM</name>